<feature type="region of interest" description="Disordered" evidence="1">
    <location>
        <begin position="12"/>
        <end position="33"/>
    </location>
</feature>
<name>A0A1D8NKQ1_YARLL</name>
<feature type="compositionally biased region" description="Low complexity" evidence="1">
    <location>
        <begin position="12"/>
        <end position="22"/>
    </location>
</feature>
<evidence type="ECO:0000313" key="3">
    <source>
        <dbReference type="Proteomes" id="UP000182444"/>
    </source>
</evidence>
<accession>A0A1D8NKQ1</accession>
<evidence type="ECO:0000256" key="1">
    <source>
        <dbReference type="SAM" id="MobiDB-lite"/>
    </source>
</evidence>
<dbReference type="AlphaFoldDB" id="A0A1D8NKQ1"/>
<sequence>MDVPVVDWGRLTTRQGTRTTHTSVSHQSASTASVPPGTCLSPCSYPKSTASSCYRTVLCTVNFVLVL</sequence>
<protein>
    <submittedName>
        <fullName evidence="2">Uncharacterized protein</fullName>
    </submittedName>
</protein>
<dbReference type="VEuPathDB" id="FungiDB:YALI1_E36323g"/>
<proteinExistence type="predicted"/>
<dbReference type="Proteomes" id="UP000182444">
    <property type="component" value="Chromosome 1E"/>
</dbReference>
<reference evidence="2 3" key="1">
    <citation type="journal article" date="2016" name="PLoS ONE">
        <title>Sequence Assembly of Yarrowia lipolytica Strain W29/CLIB89 Shows Transposable Element Diversity.</title>
        <authorList>
            <person name="Magnan C."/>
            <person name="Yu J."/>
            <person name="Chang I."/>
            <person name="Jahn E."/>
            <person name="Kanomata Y."/>
            <person name="Wu J."/>
            <person name="Zeller M."/>
            <person name="Oakes M."/>
            <person name="Baldi P."/>
            <person name="Sandmeyer S."/>
        </authorList>
    </citation>
    <scope>NUCLEOTIDE SEQUENCE [LARGE SCALE GENOMIC DNA]</scope>
    <source>
        <strain evidence="3">CLIB89(W29)</strain>
    </source>
</reference>
<dbReference type="EMBL" id="CP017557">
    <property type="protein sequence ID" value="AOW06200.1"/>
    <property type="molecule type" value="Genomic_DNA"/>
</dbReference>
<feature type="compositionally biased region" description="Polar residues" evidence="1">
    <location>
        <begin position="23"/>
        <end position="33"/>
    </location>
</feature>
<evidence type="ECO:0000313" key="2">
    <source>
        <dbReference type="EMBL" id="AOW06200.1"/>
    </source>
</evidence>
<dbReference type="RefSeq" id="XP_068139262.1">
    <property type="nucleotide sequence ID" value="XM_068283161.1"/>
</dbReference>
<dbReference type="GeneID" id="94583763"/>
<organism evidence="2 3">
    <name type="scientific">Yarrowia lipolytica</name>
    <name type="common">Candida lipolytica</name>
    <dbReference type="NCBI Taxonomy" id="4952"/>
    <lineage>
        <taxon>Eukaryota</taxon>
        <taxon>Fungi</taxon>
        <taxon>Dikarya</taxon>
        <taxon>Ascomycota</taxon>
        <taxon>Saccharomycotina</taxon>
        <taxon>Dipodascomycetes</taxon>
        <taxon>Dipodascales</taxon>
        <taxon>Dipodascales incertae sedis</taxon>
        <taxon>Yarrowia</taxon>
    </lineage>
</organism>
<gene>
    <name evidence="2" type="ORF">YALI1_E36323g</name>
</gene>